<dbReference type="GO" id="GO:0006487">
    <property type="term" value="P:protein N-linked glycosylation"/>
    <property type="evidence" value="ECO:0007669"/>
    <property type="project" value="TreeGrafter"/>
</dbReference>
<dbReference type="GeneID" id="19981217"/>
<comment type="similarity">
    <text evidence="1">Belongs to the glycosyltransferase 34 family.</text>
</comment>
<gene>
    <name evidence="5" type="ORF">G647_02724</name>
</gene>
<dbReference type="VEuPathDB" id="FungiDB:G647_02724"/>
<dbReference type="EMBL" id="KB822703">
    <property type="protein sequence ID" value="ETI25947.1"/>
    <property type="molecule type" value="Genomic_DNA"/>
</dbReference>
<dbReference type="InterPro" id="IPR008630">
    <property type="entry name" value="Glyco_trans_34"/>
</dbReference>
<dbReference type="GO" id="GO:0000139">
    <property type="term" value="C:Golgi membrane"/>
    <property type="evidence" value="ECO:0007669"/>
    <property type="project" value="TreeGrafter"/>
</dbReference>
<dbReference type="PANTHER" id="PTHR31306:SF5">
    <property type="entry name" value="ALPHA-1,6-MANNOSYLTRANSFERASE MNN10-RELATED"/>
    <property type="match status" value="1"/>
</dbReference>
<keyword evidence="3" id="KW-0808">Transferase</keyword>
<dbReference type="OrthoDB" id="407658at2759"/>
<dbReference type="AlphaFoldDB" id="V9DJ36"/>
<evidence type="ECO:0000256" key="1">
    <source>
        <dbReference type="ARBA" id="ARBA00005664"/>
    </source>
</evidence>
<organism evidence="5 6">
    <name type="scientific">Cladophialophora carrionii CBS 160.54</name>
    <dbReference type="NCBI Taxonomy" id="1279043"/>
    <lineage>
        <taxon>Eukaryota</taxon>
        <taxon>Fungi</taxon>
        <taxon>Dikarya</taxon>
        <taxon>Ascomycota</taxon>
        <taxon>Pezizomycotina</taxon>
        <taxon>Eurotiomycetes</taxon>
        <taxon>Chaetothyriomycetidae</taxon>
        <taxon>Chaetothyriales</taxon>
        <taxon>Herpotrichiellaceae</taxon>
        <taxon>Cladophialophora</taxon>
    </lineage>
</organism>
<evidence type="ECO:0000313" key="6">
    <source>
        <dbReference type="Proteomes" id="UP000030678"/>
    </source>
</evidence>
<dbReference type="PANTHER" id="PTHR31306">
    <property type="entry name" value="ALPHA-1,6-MANNOSYLTRANSFERASE MNN11-RELATED"/>
    <property type="match status" value="1"/>
</dbReference>
<accession>V9DJ36</accession>
<reference evidence="5 6" key="1">
    <citation type="submission" date="2013-03" db="EMBL/GenBank/DDBJ databases">
        <title>The Genome Sequence of Cladophialophora carrionii CBS 160.54.</title>
        <authorList>
            <consortium name="The Broad Institute Genomics Platform"/>
            <person name="Cuomo C."/>
            <person name="de Hoog S."/>
            <person name="Gorbushina A."/>
            <person name="Walker B."/>
            <person name="Young S.K."/>
            <person name="Zeng Q."/>
            <person name="Gargeya S."/>
            <person name="Fitzgerald M."/>
            <person name="Haas B."/>
            <person name="Abouelleil A."/>
            <person name="Allen A.W."/>
            <person name="Alvarado L."/>
            <person name="Arachchi H.M."/>
            <person name="Berlin A.M."/>
            <person name="Chapman S.B."/>
            <person name="Gainer-Dewar J."/>
            <person name="Goldberg J."/>
            <person name="Griggs A."/>
            <person name="Gujja S."/>
            <person name="Hansen M."/>
            <person name="Howarth C."/>
            <person name="Imamovic A."/>
            <person name="Ireland A."/>
            <person name="Larimer J."/>
            <person name="McCowan C."/>
            <person name="Murphy C."/>
            <person name="Pearson M."/>
            <person name="Poon T.W."/>
            <person name="Priest M."/>
            <person name="Roberts A."/>
            <person name="Saif S."/>
            <person name="Shea T."/>
            <person name="Sisk P."/>
            <person name="Sykes S."/>
            <person name="Wortman J."/>
            <person name="Nusbaum C."/>
            <person name="Birren B."/>
        </authorList>
    </citation>
    <scope>NUCLEOTIDE SEQUENCE [LARGE SCALE GENOMIC DNA]</scope>
    <source>
        <strain evidence="5 6">CBS 160.54</strain>
    </source>
</reference>
<feature type="compositionally biased region" description="Polar residues" evidence="4">
    <location>
        <begin position="13"/>
        <end position="28"/>
    </location>
</feature>
<protein>
    <recommendedName>
        <fullName evidence="7">Alpha-1,6-mannosyltransferase MNN10</fullName>
    </recommendedName>
</protein>
<evidence type="ECO:0000256" key="3">
    <source>
        <dbReference type="ARBA" id="ARBA00022679"/>
    </source>
</evidence>
<dbReference type="Proteomes" id="UP000030678">
    <property type="component" value="Unassembled WGS sequence"/>
</dbReference>
<name>V9DJ36_9EURO</name>
<dbReference type="Pfam" id="PF05637">
    <property type="entry name" value="Glyco_transf_34"/>
    <property type="match status" value="1"/>
</dbReference>
<dbReference type="Gene3D" id="3.90.550.10">
    <property type="entry name" value="Spore Coat Polysaccharide Biosynthesis Protein SpsA, Chain A"/>
    <property type="match status" value="1"/>
</dbReference>
<dbReference type="GO" id="GO:0016757">
    <property type="term" value="F:glycosyltransferase activity"/>
    <property type="evidence" value="ECO:0007669"/>
    <property type="project" value="UniProtKB-KW"/>
</dbReference>
<dbReference type="HOGENOM" id="CLU_021434_0_0_1"/>
<dbReference type="InterPro" id="IPR029044">
    <property type="entry name" value="Nucleotide-diphossugar_trans"/>
</dbReference>
<sequence>MSRSVSPLPPNGRWNSPGLTDRSPTPNSLYAGARNYHNDNDDQWAAAKARSAQVRGRPSIQTKNEGFFLRSKRKISTLPVFSPYTPLSANWKDPEKLGRSRWYPRGGGNLSRIKTFAGNVLRRFKFLFIILSIVTLTTVLLSETNALSRYRGNSHLGGGSKFVIVLGANEGGGVMEWKGPREWAIERDSVKNKKRYAERWGYHLDIADMSTKKRYAHEWRESWEKVDLIRNAMARYPHAEWFWWLDLNTFIMEPSISLQKHIFNSLDKELYRDINVYNPLNVTHPPETEFLDIVARSPTGDNLTSSIDIIVPQDCDGFNLGSFFVRRSPFTDRLLDLWWDPVLYEQKHMEWEHKEQDALEHLYASQPYIRTHFAFVPQRKINSFPPGACAAQPAPDQNADEGEPILDPRFHYNEAERDFMVNMAGCEWGRDCWAEMYMYRELSNKLNRSWREKVKADLIRRWTSFRKTPDKESTTRED</sequence>
<dbReference type="FunFam" id="3.90.550.10:FF:000117">
    <property type="entry name" value="Glycosyltransferase family 34 protein"/>
    <property type="match status" value="1"/>
</dbReference>
<keyword evidence="2" id="KW-0328">Glycosyltransferase</keyword>
<feature type="region of interest" description="Disordered" evidence="4">
    <location>
        <begin position="1"/>
        <end position="34"/>
    </location>
</feature>
<evidence type="ECO:0000256" key="2">
    <source>
        <dbReference type="ARBA" id="ARBA00022676"/>
    </source>
</evidence>
<proteinExistence type="inferred from homology"/>
<evidence type="ECO:0000256" key="4">
    <source>
        <dbReference type="SAM" id="MobiDB-lite"/>
    </source>
</evidence>
<evidence type="ECO:0000313" key="5">
    <source>
        <dbReference type="EMBL" id="ETI25947.1"/>
    </source>
</evidence>
<evidence type="ECO:0008006" key="7">
    <source>
        <dbReference type="Google" id="ProtNLM"/>
    </source>
</evidence>
<dbReference type="RefSeq" id="XP_008725292.1">
    <property type="nucleotide sequence ID" value="XM_008727070.1"/>
</dbReference>